<name>A0ACC0XGI3_9ROSI</name>
<reference evidence="2" key="1">
    <citation type="journal article" date="2023" name="G3 (Bethesda)">
        <title>Genome assembly and association tests identify interacting loci associated with vigor, precocity, and sex in interspecific pistachio rootstocks.</title>
        <authorList>
            <person name="Palmer W."/>
            <person name="Jacygrad E."/>
            <person name="Sagayaradj S."/>
            <person name="Cavanaugh K."/>
            <person name="Han R."/>
            <person name="Bertier L."/>
            <person name="Beede B."/>
            <person name="Kafkas S."/>
            <person name="Golino D."/>
            <person name="Preece J."/>
            <person name="Michelmore R."/>
        </authorList>
    </citation>
    <scope>NUCLEOTIDE SEQUENCE [LARGE SCALE GENOMIC DNA]</scope>
</reference>
<evidence type="ECO:0000313" key="1">
    <source>
        <dbReference type="EMBL" id="KAJ0016541.1"/>
    </source>
</evidence>
<dbReference type="EMBL" id="CM047747">
    <property type="protein sequence ID" value="KAJ0016541.1"/>
    <property type="molecule type" value="Genomic_DNA"/>
</dbReference>
<keyword evidence="2" id="KW-1185">Reference proteome</keyword>
<accession>A0ACC0XGI3</accession>
<evidence type="ECO:0000313" key="2">
    <source>
        <dbReference type="Proteomes" id="UP001163603"/>
    </source>
</evidence>
<proteinExistence type="predicted"/>
<comment type="caution">
    <text evidence="1">The sequence shown here is derived from an EMBL/GenBank/DDBJ whole genome shotgun (WGS) entry which is preliminary data.</text>
</comment>
<gene>
    <name evidence="1" type="ORF">Pint_09685</name>
</gene>
<dbReference type="Proteomes" id="UP001163603">
    <property type="component" value="Chromosome 12"/>
</dbReference>
<protein>
    <submittedName>
        <fullName evidence="1">Uncharacterized protein</fullName>
    </submittedName>
</protein>
<organism evidence="1 2">
    <name type="scientific">Pistacia integerrima</name>
    <dbReference type="NCBI Taxonomy" id="434235"/>
    <lineage>
        <taxon>Eukaryota</taxon>
        <taxon>Viridiplantae</taxon>
        <taxon>Streptophyta</taxon>
        <taxon>Embryophyta</taxon>
        <taxon>Tracheophyta</taxon>
        <taxon>Spermatophyta</taxon>
        <taxon>Magnoliopsida</taxon>
        <taxon>eudicotyledons</taxon>
        <taxon>Gunneridae</taxon>
        <taxon>Pentapetalae</taxon>
        <taxon>rosids</taxon>
        <taxon>malvids</taxon>
        <taxon>Sapindales</taxon>
        <taxon>Anacardiaceae</taxon>
        <taxon>Pistacia</taxon>
    </lineage>
</organism>
<sequence length="98" mass="11556">MLELYEELIVGILLRLSVKSLLRFRCVSKFWRDLIDNKYFINMHYQQSINSNTNFHLLFQISSNKLCSCSKYFDNVGLKKSLTKIDIPMSRQTIGSRT</sequence>